<feature type="domain" description="DNA primase/helicase Gp4 N-terminal Bacteriophage T7-like" evidence="7">
    <location>
        <begin position="32"/>
        <end position="68"/>
    </location>
</feature>
<evidence type="ECO:0000256" key="4">
    <source>
        <dbReference type="ARBA" id="ARBA00022695"/>
    </source>
</evidence>
<evidence type="ECO:0000313" key="8">
    <source>
        <dbReference type="EMBL" id="MBX6980114.1"/>
    </source>
</evidence>
<evidence type="ECO:0000313" key="9">
    <source>
        <dbReference type="Proteomes" id="UP000824410"/>
    </source>
</evidence>
<sequence>MKSIDVIREVKLKANGQWQNILSNLGADVPLNTHTACPHCGGKDRFRFDDKDGNGTFICNQCGSGDGLDLVQRVLGGSVTEAAYEVAGMIGIDTRSDNPPAYRSHEVKAQQDVLKAQQAQNQANEQIEKHKRFTARYSRTIANAKQGESEYLKAKGFDSGTATLLADGSLIIPLMDTDGTITAAQTIKPNGEKRLLLDSAKNGSYYPINEPVNVSTVIIAEGLATAMTCQLIQPEAHTVAAIDAGNLTHVAKVMRTKYPDSQIIIAGDNDSKNEVNTGKVKAEAAAREVSGYVSIPPCQGDWNDYLQSREREATASAFSEGIYQPQGDEAMSEITLTVTAKESVTETVKPSDPMKIRIESRDDGVFLVTPKADKETGEIINHEQWLSNAIKRITKGVNDMNQKYLIFEWGNNNVQAVPMGDIGEREGWKTLKNAGLIVTTKSGLRQSLSDWLLRQKFKENWSITNKSGWHKGAYIMPDGSIIGTPEQPIFFNGQSAAATAYQTSGTVESWRNDVARLANGNSFMMFAIGAALAAPMTSITGADSFGIHIYAQSTAGKSTTADMAVSLYGDPDLQRLTWYGTEYGMTNEAVAHNDGLLYLDEVGQGADPKHVYKSAYTLFNGKGKIQGAKDGGNRQVQSWRTVAISTGEKDIETFLLSSGVKVNAGQLVRLLNIPIERATELHECETGKAHADLIKVNCRSSYGAAGRYWIEYLSNHKDEAQEAYRAAQQRWNKLIPSSYGEQVHRASDRFATIEAALMMGRVITGWSEQDCKDVVQAVFNAWLAEFGTGNKEIEQIAEQAIAFLNTYGMSRFAPLPYDERDLPIRDLAGYRERSGIHDEAPILFYTLPAIFKHEVAKGFNADTFAETLHTLGILKKPARGRGYQGRTPRLRHLGNTQQRAYILMLVPDEDDE</sequence>
<dbReference type="SUPFAM" id="SSF57783">
    <property type="entry name" value="Zinc beta-ribbon"/>
    <property type="match status" value="1"/>
</dbReference>
<dbReference type="Gene3D" id="3.40.1360.10">
    <property type="match status" value="1"/>
</dbReference>
<name>A0AAP2JWE9_PRORE</name>
<dbReference type="Gene3D" id="3.90.580.10">
    <property type="entry name" value="Zinc finger, CHC2-type domain"/>
    <property type="match status" value="1"/>
</dbReference>
<dbReference type="InterPro" id="IPR036977">
    <property type="entry name" value="DNA_primase_Znf_CHC2"/>
</dbReference>
<dbReference type="GO" id="GO:0006269">
    <property type="term" value="P:DNA replication, synthesis of primer"/>
    <property type="evidence" value="ECO:0007669"/>
    <property type="project" value="UniProtKB-KW"/>
</dbReference>
<keyword evidence="1" id="KW-0240">DNA-directed RNA polymerase</keyword>
<dbReference type="Pfam" id="PF13362">
    <property type="entry name" value="Toprim_3"/>
    <property type="match status" value="1"/>
</dbReference>
<dbReference type="GO" id="GO:1990077">
    <property type="term" value="C:primosome complex"/>
    <property type="evidence" value="ECO:0007669"/>
    <property type="project" value="UniProtKB-KW"/>
</dbReference>
<dbReference type="SMART" id="SM00778">
    <property type="entry name" value="Prim_Zn_Ribbon"/>
    <property type="match status" value="1"/>
</dbReference>
<comment type="caution">
    <text evidence="8">The sequence shown here is derived from an EMBL/GenBank/DDBJ whole genome shotgun (WGS) entry which is preliminary data.</text>
</comment>
<dbReference type="GO" id="GO:0000428">
    <property type="term" value="C:DNA-directed RNA polymerase complex"/>
    <property type="evidence" value="ECO:0007669"/>
    <property type="project" value="UniProtKB-KW"/>
</dbReference>
<dbReference type="InterPro" id="IPR034154">
    <property type="entry name" value="TOPRIM_DnaG/twinkle"/>
</dbReference>
<protein>
    <submittedName>
        <fullName evidence="8">DUF927 domain-containing protein</fullName>
    </submittedName>
</protein>
<keyword evidence="2" id="KW-0639">Primosome</keyword>
<dbReference type="EMBL" id="SHDO01000008">
    <property type="protein sequence ID" value="MBX6980114.1"/>
    <property type="molecule type" value="Genomic_DNA"/>
</dbReference>
<dbReference type="Pfam" id="PF06048">
    <property type="entry name" value="DUF927"/>
    <property type="match status" value="1"/>
</dbReference>
<keyword evidence="6" id="KW-0804">Transcription</keyword>
<evidence type="ECO:0000259" key="7">
    <source>
        <dbReference type="SMART" id="SM00778"/>
    </source>
</evidence>
<evidence type="ECO:0000256" key="5">
    <source>
        <dbReference type="ARBA" id="ARBA00022705"/>
    </source>
</evidence>
<dbReference type="InterPro" id="IPR006171">
    <property type="entry name" value="TOPRIM_dom"/>
</dbReference>
<evidence type="ECO:0000256" key="2">
    <source>
        <dbReference type="ARBA" id="ARBA00022515"/>
    </source>
</evidence>
<evidence type="ECO:0000256" key="1">
    <source>
        <dbReference type="ARBA" id="ARBA00022478"/>
    </source>
</evidence>
<dbReference type="AlphaFoldDB" id="A0AAP2JWE9"/>
<keyword evidence="5" id="KW-0235">DNA replication</keyword>
<accession>A0AAP2JWE9</accession>
<reference evidence="8" key="1">
    <citation type="submission" date="2019-02" db="EMBL/GenBank/DDBJ databases">
        <title>Genomic characterization of isolates from hospital effluents in KZN, South Africa.</title>
        <authorList>
            <person name="Ntshobeni N."/>
            <person name="Allam M."/>
            <person name="Ismail A."/>
            <person name="Amoako D."/>
            <person name="Essack S."/>
            <person name="Chenia H."/>
        </authorList>
    </citation>
    <scope>NUCLEOTIDE SEQUENCE</scope>
    <source>
        <strain evidence="8">AFE97_S1</strain>
    </source>
</reference>
<dbReference type="Pfam" id="PF08273">
    <property type="entry name" value="Zn_Ribbon_Prim"/>
    <property type="match status" value="1"/>
</dbReference>
<evidence type="ECO:0000256" key="6">
    <source>
        <dbReference type="ARBA" id="ARBA00023163"/>
    </source>
</evidence>
<gene>
    <name evidence="8" type="ORF">EX242_07560</name>
</gene>
<proteinExistence type="predicted"/>
<organism evidence="8 9">
    <name type="scientific">Providencia rettgeri</name>
    <dbReference type="NCBI Taxonomy" id="587"/>
    <lineage>
        <taxon>Bacteria</taxon>
        <taxon>Pseudomonadati</taxon>
        <taxon>Pseudomonadota</taxon>
        <taxon>Gammaproteobacteria</taxon>
        <taxon>Enterobacterales</taxon>
        <taxon>Morganellaceae</taxon>
        <taxon>Providencia</taxon>
    </lineage>
</organism>
<dbReference type="InterPro" id="IPR013237">
    <property type="entry name" value="Phage_T7_Gp4_N"/>
</dbReference>
<dbReference type="InterPro" id="IPR009270">
    <property type="entry name" value="DUF927"/>
</dbReference>
<dbReference type="RefSeq" id="WP_131680140.1">
    <property type="nucleotide sequence ID" value="NZ_SHCZ01000003.1"/>
</dbReference>
<dbReference type="GO" id="GO:0016779">
    <property type="term" value="F:nucleotidyltransferase activity"/>
    <property type="evidence" value="ECO:0007669"/>
    <property type="project" value="UniProtKB-KW"/>
</dbReference>
<dbReference type="CDD" id="cd01029">
    <property type="entry name" value="TOPRIM_primases"/>
    <property type="match status" value="1"/>
</dbReference>
<keyword evidence="4" id="KW-0548">Nucleotidyltransferase</keyword>
<dbReference type="Proteomes" id="UP000824410">
    <property type="component" value="Unassembled WGS sequence"/>
</dbReference>
<dbReference type="GO" id="GO:0008270">
    <property type="term" value="F:zinc ion binding"/>
    <property type="evidence" value="ECO:0007669"/>
    <property type="project" value="InterPro"/>
</dbReference>
<keyword evidence="3" id="KW-0808">Transferase</keyword>
<evidence type="ECO:0000256" key="3">
    <source>
        <dbReference type="ARBA" id="ARBA00022679"/>
    </source>
</evidence>
<dbReference type="GO" id="GO:0003677">
    <property type="term" value="F:DNA binding"/>
    <property type="evidence" value="ECO:0007669"/>
    <property type="project" value="InterPro"/>
</dbReference>
<dbReference type="GO" id="GO:0004386">
    <property type="term" value="F:helicase activity"/>
    <property type="evidence" value="ECO:0007669"/>
    <property type="project" value="InterPro"/>
</dbReference>